<evidence type="ECO:0000313" key="8">
    <source>
        <dbReference type="Proteomes" id="UP000677668"/>
    </source>
</evidence>
<dbReference type="InterPro" id="IPR050377">
    <property type="entry name" value="Radical_SAM_PqqE_MftC-like"/>
</dbReference>
<feature type="domain" description="Radical SAM core" evidence="6">
    <location>
        <begin position="16"/>
        <end position="219"/>
    </location>
</feature>
<dbReference type="InterPro" id="IPR007197">
    <property type="entry name" value="rSAM"/>
</dbReference>
<comment type="cofactor">
    <cofactor evidence="1">
        <name>[4Fe-4S] cluster</name>
        <dbReference type="ChEBI" id="CHEBI:49883"/>
    </cofactor>
</comment>
<keyword evidence="3" id="KW-0479">Metal-binding</keyword>
<dbReference type="InterPro" id="IPR013785">
    <property type="entry name" value="Aldolase_TIM"/>
</dbReference>
<name>A0ABX8B8X5_9BACT</name>
<dbReference type="PANTHER" id="PTHR11228">
    <property type="entry name" value="RADICAL SAM DOMAIN PROTEIN"/>
    <property type="match status" value="1"/>
</dbReference>
<evidence type="ECO:0000256" key="4">
    <source>
        <dbReference type="ARBA" id="ARBA00023004"/>
    </source>
</evidence>
<keyword evidence="2" id="KW-0949">S-adenosyl-L-methionine</keyword>
<dbReference type="SFLD" id="SFLDS00029">
    <property type="entry name" value="Radical_SAM"/>
    <property type="match status" value="1"/>
</dbReference>
<dbReference type="CDD" id="cd01335">
    <property type="entry name" value="Radical_SAM"/>
    <property type="match status" value="1"/>
</dbReference>
<evidence type="ECO:0000256" key="5">
    <source>
        <dbReference type="ARBA" id="ARBA00023014"/>
    </source>
</evidence>
<dbReference type="InterPro" id="IPR058240">
    <property type="entry name" value="rSAM_sf"/>
</dbReference>
<keyword evidence="5" id="KW-0411">Iron-sulfur</keyword>
<organism evidence="7 8">
    <name type="scientific">Chloracidobacterium sp. N</name>
    <dbReference type="NCBI Taxonomy" id="2821540"/>
    <lineage>
        <taxon>Bacteria</taxon>
        <taxon>Pseudomonadati</taxon>
        <taxon>Acidobacteriota</taxon>
        <taxon>Terriglobia</taxon>
        <taxon>Terriglobales</taxon>
        <taxon>Acidobacteriaceae</taxon>
        <taxon>Chloracidobacterium</taxon>
        <taxon>Chloracidobacterium aggregatum</taxon>
    </lineage>
</organism>
<dbReference type="PANTHER" id="PTHR11228:SF7">
    <property type="entry name" value="PQQA PEPTIDE CYCLASE"/>
    <property type="match status" value="1"/>
</dbReference>
<accession>A0ABX8B8X5</accession>
<evidence type="ECO:0000259" key="6">
    <source>
        <dbReference type="PROSITE" id="PS51918"/>
    </source>
</evidence>
<sequence>MATDTRDDAGWPVPPRPPEGVVMWNINTTCNYRCSYCTQRFLDDRTRWARDTPRFLEGFRRLPGRWEIKLSGGEPFLHPTLTEIVAGLAEMGHHVSVVTNFSAGTEKLDRFLEAAGAALRVFSASLHREYVATEQEETAFIEKARHVMTRLPPGASFHVTCVATRANLPVLPELVQRFATAGIRLKVQPEKQQRDVIAYTAGEQAQLLALGGHNGLGMLAPSFQGRPCWAGALAFTLDDRGAAWRCYPARRYRQEYLGNFLDGTFALRETAQPCQYAYCNCTVPIERGMMTRS</sequence>
<gene>
    <name evidence="7" type="ORF">J8C05_11905</name>
</gene>
<dbReference type="Pfam" id="PF04055">
    <property type="entry name" value="Radical_SAM"/>
    <property type="match status" value="1"/>
</dbReference>
<dbReference type="EMBL" id="CP072643">
    <property type="protein sequence ID" value="QUV95536.1"/>
    <property type="molecule type" value="Genomic_DNA"/>
</dbReference>
<evidence type="ECO:0000256" key="2">
    <source>
        <dbReference type="ARBA" id="ARBA00022691"/>
    </source>
</evidence>
<evidence type="ECO:0000313" key="7">
    <source>
        <dbReference type="EMBL" id="QUV95536.1"/>
    </source>
</evidence>
<proteinExistence type="predicted"/>
<protein>
    <submittedName>
        <fullName evidence="7">Radical SAM protein</fullName>
    </submittedName>
</protein>
<dbReference type="Proteomes" id="UP000677668">
    <property type="component" value="Chromosome 2"/>
</dbReference>
<dbReference type="SUPFAM" id="SSF102114">
    <property type="entry name" value="Radical SAM enzymes"/>
    <property type="match status" value="1"/>
</dbReference>
<dbReference type="SFLD" id="SFLDG01067">
    <property type="entry name" value="SPASM/twitch_domain_containing"/>
    <property type="match status" value="1"/>
</dbReference>
<dbReference type="PROSITE" id="PS51918">
    <property type="entry name" value="RADICAL_SAM"/>
    <property type="match status" value="1"/>
</dbReference>
<evidence type="ECO:0000256" key="1">
    <source>
        <dbReference type="ARBA" id="ARBA00001966"/>
    </source>
</evidence>
<reference evidence="7 8" key="1">
    <citation type="submission" date="2021-03" db="EMBL/GenBank/DDBJ databases">
        <title>Genomic and phenotypic characterization of Chloracidobacterium isolates provides evidence for multiple species.</title>
        <authorList>
            <person name="Saini M.K."/>
            <person name="Costas A.M.G."/>
            <person name="Tank M."/>
            <person name="Bryant D.A."/>
        </authorList>
    </citation>
    <scope>NUCLEOTIDE SEQUENCE [LARGE SCALE GENOMIC DNA]</scope>
    <source>
        <strain evidence="7 8">N</strain>
    </source>
</reference>
<dbReference type="RefSeq" id="WP_211423757.1">
    <property type="nucleotide sequence ID" value="NZ_CP072643.1"/>
</dbReference>
<evidence type="ECO:0000256" key="3">
    <source>
        <dbReference type="ARBA" id="ARBA00022723"/>
    </source>
</evidence>
<keyword evidence="8" id="KW-1185">Reference proteome</keyword>
<keyword evidence="4" id="KW-0408">Iron</keyword>
<dbReference type="Gene3D" id="3.20.20.70">
    <property type="entry name" value="Aldolase class I"/>
    <property type="match status" value="1"/>
</dbReference>